<evidence type="ECO:0000313" key="4">
    <source>
        <dbReference type="Proteomes" id="UP000248148"/>
    </source>
</evidence>
<name>A0A318TAW6_9BRAD</name>
<dbReference type="InterPro" id="IPR012495">
    <property type="entry name" value="TadE-like_dom"/>
</dbReference>
<dbReference type="OrthoDB" id="7349713at2"/>
<protein>
    <submittedName>
        <fullName evidence="3">Flp pilus assembly protein TadG</fullName>
    </submittedName>
</protein>
<dbReference type="EMBL" id="QJTI01000018">
    <property type="protein sequence ID" value="PYF01733.1"/>
    <property type="molecule type" value="Genomic_DNA"/>
</dbReference>
<dbReference type="AlphaFoldDB" id="A0A318TAW6"/>
<sequence>MSSTTESRAPMTKLLRFRRSDNASAAVEFALIAPMFFGLLFAILETAMVFFAGQALETATQDASRAFLTDQVQSQGTPREDFKQMICNEASALFNCAKLDIDVQSYPPGSPIIMNSPNQGGTYNANNLAYQPPPAGSQNTVVIRVFYQWPIFVTALGYKIANIGGSDGGYFLLTSTVALRPQ</sequence>
<dbReference type="Pfam" id="PF07811">
    <property type="entry name" value="TadE"/>
    <property type="match status" value="1"/>
</dbReference>
<evidence type="ECO:0000313" key="3">
    <source>
        <dbReference type="EMBL" id="PYF01733.1"/>
    </source>
</evidence>
<keyword evidence="4" id="KW-1185">Reference proteome</keyword>
<keyword evidence="1" id="KW-0812">Transmembrane</keyword>
<keyword evidence="1" id="KW-0472">Membrane</keyword>
<keyword evidence="1" id="KW-1133">Transmembrane helix</keyword>
<evidence type="ECO:0000256" key="1">
    <source>
        <dbReference type="SAM" id="Phobius"/>
    </source>
</evidence>
<reference evidence="3 4" key="1">
    <citation type="submission" date="2018-06" db="EMBL/GenBank/DDBJ databases">
        <title>Genomic Encyclopedia of Archaeal and Bacterial Type Strains, Phase II (KMG-II): from individual species to whole genera.</title>
        <authorList>
            <person name="Goeker M."/>
        </authorList>
    </citation>
    <scope>NUCLEOTIDE SEQUENCE [LARGE SCALE GENOMIC DNA]</scope>
    <source>
        <strain evidence="3 4">JCM 11668</strain>
    </source>
</reference>
<proteinExistence type="predicted"/>
<evidence type="ECO:0000259" key="2">
    <source>
        <dbReference type="Pfam" id="PF07811"/>
    </source>
</evidence>
<organism evidence="3 4">
    <name type="scientific">Rhodopseudomonas faecalis</name>
    <dbReference type="NCBI Taxonomy" id="99655"/>
    <lineage>
        <taxon>Bacteria</taxon>
        <taxon>Pseudomonadati</taxon>
        <taxon>Pseudomonadota</taxon>
        <taxon>Alphaproteobacteria</taxon>
        <taxon>Hyphomicrobiales</taxon>
        <taxon>Nitrobacteraceae</taxon>
        <taxon>Rhodopseudomonas</taxon>
    </lineage>
</organism>
<comment type="caution">
    <text evidence="3">The sequence shown here is derived from an EMBL/GenBank/DDBJ whole genome shotgun (WGS) entry which is preliminary data.</text>
</comment>
<feature type="domain" description="TadE-like" evidence="2">
    <location>
        <begin position="24"/>
        <end position="65"/>
    </location>
</feature>
<dbReference type="Proteomes" id="UP000248148">
    <property type="component" value="Unassembled WGS sequence"/>
</dbReference>
<accession>A0A318TAW6</accession>
<feature type="transmembrane region" description="Helical" evidence="1">
    <location>
        <begin position="21"/>
        <end position="44"/>
    </location>
</feature>
<gene>
    <name evidence="3" type="ORF">BJ122_11843</name>
</gene>